<accession>A0A0C3BTY9</accession>
<keyword evidence="2" id="KW-1185">Reference proteome</keyword>
<name>A0A0C3BTY9_HEBCY</name>
<sequence length="108" mass="11513">MAFLLHEDTEQGSGDMQLPLASLTAGFSPSSGPTIIPCALGNHPFNLQPDLSMRIRGSFPATPFPPFSPISSILDVISRSSFSKINHINNPSMGTRDTISPWITASAT</sequence>
<gene>
    <name evidence="1" type="ORF">M413DRAFT_32413</name>
</gene>
<dbReference type="AlphaFoldDB" id="A0A0C3BTY9"/>
<proteinExistence type="predicted"/>
<dbReference type="EMBL" id="KN831818">
    <property type="protein sequence ID" value="KIM35549.1"/>
    <property type="molecule type" value="Genomic_DNA"/>
</dbReference>
<evidence type="ECO:0000313" key="1">
    <source>
        <dbReference type="EMBL" id="KIM35549.1"/>
    </source>
</evidence>
<dbReference type="Proteomes" id="UP000053424">
    <property type="component" value="Unassembled WGS sequence"/>
</dbReference>
<reference evidence="2" key="2">
    <citation type="submission" date="2015-01" db="EMBL/GenBank/DDBJ databases">
        <title>Evolutionary Origins and Diversification of the Mycorrhizal Mutualists.</title>
        <authorList>
            <consortium name="DOE Joint Genome Institute"/>
            <consortium name="Mycorrhizal Genomics Consortium"/>
            <person name="Kohler A."/>
            <person name="Kuo A."/>
            <person name="Nagy L.G."/>
            <person name="Floudas D."/>
            <person name="Copeland A."/>
            <person name="Barry K.W."/>
            <person name="Cichocki N."/>
            <person name="Veneault-Fourrey C."/>
            <person name="LaButti K."/>
            <person name="Lindquist E.A."/>
            <person name="Lipzen A."/>
            <person name="Lundell T."/>
            <person name="Morin E."/>
            <person name="Murat C."/>
            <person name="Riley R."/>
            <person name="Ohm R."/>
            <person name="Sun H."/>
            <person name="Tunlid A."/>
            <person name="Henrissat B."/>
            <person name="Grigoriev I.V."/>
            <person name="Hibbett D.S."/>
            <person name="Martin F."/>
        </authorList>
    </citation>
    <scope>NUCLEOTIDE SEQUENCE [LARGE SCALE GENOMIC DNA]</scope>
    <source>
        <strain evidence="2">h7</strain>
    </source>
</reference>
<evidence type="ECO:0000313" key="2">
    <source>
        <dbReference type="Proteomes" id="UP000053424"/>
    </source>
</evidence>
<dbReference type="HOGENOM" id="CLU_2197310_0_0_1"/>
<organism evidence="1 2">
    <name type="scientific">Hebeloma cylindrosporum</name>
    <dbReference type="NCBI Taxonomy" id="76867"/>
    <lineage>
        <taxon>Eukaryota</taxon>
        <taxon>Fungi</taxon>
        <taxon>Dikarya</taxon>
        <taxon>Basidiomycota</taxon>
        <taxon>Agaricomycotina</taxon>
        <taxon>Agaricomycetes</taxon>
        <taxon>Agaricomycetidae</taxon>
        <taxon>Agaricales</taxon>
        <taxon>Agaricineae</taxon>
        <taxon>Hymenogastraceae</taxon>
        <taxon>Hebeloma</taxon>
    </lineage>
</organism>
<protein>
    <submittedName>
        <fullName evidence="1">Uncharacterized protein</fullName>
    </submittedName>
</protein>
<reference evidence="1 2" key="1">
    <citation type="submission" date="2014-04" db="EMBL/GenBank/DDBJ databases">
        <authorList>
            <consortium name="DOE Joint Genome Institute"/>
            <person name="Kuo A."/>
            <person name="Gay G."/>
            <person name="Dore J."/>
            <person name="Kohler A."/>
            <person name="Nagy L.G."/>
            <person name="Floudas D."/>
            <person name="Copeland A."/>
            <person name="Barry K.W."/>
            <person name="Cichocki N."/>
            <person name="Veneault-Fourrey C."/>
            <person name="LaButti K."/>
            <person name="Lindquist E.A."/>
            <person name="Lipzen A."/>
            <person name="Lundell T."/>
            <person name="Morin E."/>
            <person name="Murat C."/>
            <person name="Sun H."/>
            <person name="Tunlid A."/>
            <person name="Henrissat B."/>
            <person name="Grigoriev I.V."/>
            <person name="Hibbett D.S."/>
            <person name="Martin F."/>
            <person name="Nordberg H.P."/>
            <person name="Cantor M.N."/>
            <person name="Hua S.X."/>
        </authorList>
    </citation>
    <scope>NUCLEOTIDE SEQUENCE [LARGE SCALE GENOMIC DNA]</scope>
    <source>
        <strain evidence="2">h7</strain>
    </source>
</reference>